<protein>
    <submittedName>
        <fullName evidence="3">ComF family protein</fullName>
    </submittedName>
</protein>
<dbReference type="SUPFAM" id="SSF53271">
    <property type="entry name" value="PRTase-like"/>
    <property type="match status" value="1"/>
</dbReference>
<dbReference type="InterPro" id="IPR029057">
    <property type="entry name" value="PRTase-like"/>
</dbReference>
<dbReference type="Proteomes" id="UP000198718">
    <property type="component" value="Unassembled WGS sequence"/>
</dbReference>
<dbReference type="PANTHER" id="PTHR47505">
    <property type="entry name" value="DNA UTILIZATION PROTEIN YHGH"/>
    <property type="match status" value="1"/>
</dbReference>
<dbReference type="RefSeq" id="WP_090549160.1">
    <property type="nucleotide sequence ID" value="NZ_FNFP01000001.1"/>
</dbReference>
<comment type="similarity">
    <text evidence="1">Belongs to the ComF/GntX family.</text>
</comment>
<dbReference type="AlphaFoldDB" id="A0A1G8XKK1"/>
<name>A0A1G8XKK1_9FIRM</name>
<evidence type="ECO:0000256" key="1">
    <source>
        <dbReference type="ARBA" id="ARBA00008007"/>
    </source>
</evidence>
<dbReference type="EMBL" id="FNFP01000001">
    <property type="protein sequence ID" value="SDJ90963.1"/>
    <property type="molecule type" value="Genomic_DNA"/>
</dbReference>
<proteinExistence type="inferred from homology"/>
<evidence type="ECO:0000313" key="4">
    <source>
        <dbReference type="Proteomes" id="UP000198718"/>
    </source>
</evidence>
<feature type="domain" description="Double zinc ribbon" evidence="2">
    <location>
        <begin position="14"/>
        <end position="76"/>
    </location>
</feature>
<dbReference type="Gene3D" id="3.40.50.2020">
    <property type="match status" value="1"/>
</dbReference>
<sequence>MKLLAQLMDYTEALLDFIYPTHINCITCNGYLGGEGKYGLCSPCLKKITFITDNSCRKCSKPLSTMEDLDICGDCRDTQYAFDRVIAVVEYEGIIQKLVFRLKYQDATYLARHMALMMTDVLKKEEIAADVILAVPLYPQKEKQRGYNQAHLLAKYISKNMGIDYKKHQLVRIKNTEVMHNLSRRQRRQNVSKAFHIRDGNFLVDKTILLVDDIFTSGATAEACSKVVIEAGARSVVVVTFARGI</sequence>
<dbReference type="OrthoDB" id="9779910at2"/>
<dbReference type="InterPro" id="IPR000836">
    <property type="entry name" value="PRTase_dom"/>
</dbReference>
<dbReference type="InterPro" id="IPR044005">
    <property type="entry name" value="DZR_2"/>
</dbReference>
<evidence type="ECO:0000259" key="2">
    <source>
        <dbReference type="Pfam" id="PF18912"/>
    </source>
</evidence>
<reference evidence="3 4" key="1">
    <citation type="submission" date="2016-10" db="EMBL/GenBank/DDBJ databases">
        <authorList>
            <person name="de Groot N.N."/>
        </authorList>
    </citation>
    <scope>NUCLEOTIDE SEQUENCE [LARGE SCALE GENOMIC DNA]</scope>
    <source>
        <strain evidence="3 4">DSM 18346</strain>
    </source>
</reference>
<gene>
    <name evidence="3" type="ORF">SAMN05660472_00248</name>
</gene>
<keyword evidence="4" id="KW-1185">Reference proteome</keyword>
<dbReference type="CDD" id="cd06223">
    <property type="entry name" value="PRTases_typeI"/>
    <property type="match status" value="1"/>
</dbReference>
<dbReference type="PANTHER" id="PTHR47505:SF1">
    <property type="entry name" value="DNA UTILIZATION PROTEIN YHGH"/>
    <property type="match status" value="1"/>
</dbReference>
<accession>A0A1G8XKK1</accession>
<dbReference type="STRING" id="393762.SAMN05660472_00248"/>
<dbReference type="InterPro" id="IPR051910">
    <property type="entry name" value="ComF/GntX_DNA_util-trans"/>
</dbReference>
<dbReference type="Pfam" id="PF18912">
    <property type="entry name" value="DZR_2"/>
    <property type="match status" value="1"/>
</dbReference>
<organism evidence="3 4">
    <name type="scientific">Natronincola ferrireducens</name>
    <dbReference type="NCBI Taxonomy" id="393762"/>
    <lineage>
        <taxon>Bacteria</taxon>
        <taxon>Bacillati</taxon>
        <taxon>Bacillota</taxon>
        <taxon>Clostridia</taxon>
        <taxon>Peptostreptococcales</taxon>
        <taxon>Natronincolaceae</taxon>
        <taxon>Natronincola</taxon>
    </lineage>
</organism>
<evidence type="ECO:0000313" key="3">
    <source>
        <dbReference type="EMBL" id="SDJ90963.1"/>
    </source>
</evidence>